<comment type="caution">
    <text evidence="3">The sequence shown here is derived from an EMBL/GenBank/DDBJ whole genome shotgun (WGS) entry which is preliminary data.</text>
</comment>
<feature type="compositionally biased region" description="Polar residues" evidence="1">
    <location>
        <begin position="329"/>
        <end position="340"/>
    </location>
</feature>
<evidence type="ECO:0000313" key="3">
    <source>
        <dbReference type="EMBL" id="KZZ99618.1"/>
    </source>
</evidence>
<dbReference type="STRING" id="1081109.A0A168F9A7"/>
<evidence type="ECO:0000313" key="4">
    <source>
        <dbReference type="Proteomes" id="UP000078544"/>
    </source>
</evidence>
<feature type="compositionally biased region" description="Basic and acidic residues" evidence="1">
    <location>
        <begin position="537"/>
        <end position="551"/>
    </location>
</feature>
<dbReference type="PANTHER" id="PTHR42081">
    <property type="entry name" value="ZINC FINGER PROTEIN DHHC DOMAIN CONTAINING PROTEIN"/>
    <property type="match status" value="1"/>
</dbReference>
<feature type="region of interest" description="Disordered" evidence="1">
    <location>
        <begin position="328"/>
        <end position="474"/>
    </location>
</feature>
<name>A0A168F9A7_9HYPO</name>
<gene>
    <name evidence="3" type="ORF">AAL_02190</name>
</gene>
<dbReference type="Proteomes" id="UP000078544">
    <property type="component" value="Unassembled WGS sequence"/>
</dbReference>
<feature type="compositionally biased region" description="Pro residues" evidence="1">
    <location>
        <begin position="240"/>
        <end position="252"/>
    </location>
</feature>
<proteinExistence type="predicted"/>
<organism evidence="3 4">
    <name type="scientific">Moelleriella libera RCEF 2490</name>
    <dbReference type="NCBI Taxonomy" id="1081109"/>
    <lineage>
        <taxon>Eukaryota</taxon>
        <taxon>Fungi</taxon>
        <taxon>Dikarya</taxon>
        <taxon>Ascomycota</taxon>
        <taxon>Pezizomycotina</taxon>
        <taxon>Sordariomycetes</taxon>
        <taxon>Hypocreomycetidae</taxon>
        <taxon>Hypocreales</taxon>
        <taxon>Clavicipitaceae</taxon>
        <taxon>Moelleriella</taxon>
    </lineage>
</organism>
<feature type="compositionally biased region" description="Polar residues" evidence="1">
    <location>
        <begin position="286"/>
        <end position="298"/>
    </location>
</feature>
<dbReference type="OrthoDB" id="5226662at2759"/>
<evidence type="ECO:0000256" key="1">
    <source>
        <dbReference type="SAM" id="MobiDB-lite"/>
    </source>
</evidence>
<sequence>MSSASLEHIDAVDAFARTLFLRLRGCPSPVLVDVAAVVEKLHLALRQLRVEAADPDSRLRSAEASVYARQLRPLVEDCDFALKQLETVLEKYEAGRNSRGTEALADRLAAVRSRIAGEATSVGMFLDTVQLHGSRSNAPTDRIPAAGAADIEIIKDKVDSVASKLFRRRDSRESSFTGDEWMWQEFRRELEKEGFSPEILQRHKDVLRAYIRELQSLSFKADGPPPTVRGMLAYEASHRSPPPPPPVPPKELPSPKELIPSPHDPKLSPVMKTASRMPDHGPLSAGQVQRRQSSSSADESNHPDGSLALISTGDLMTLLDMDRVAAQTRDMSLHSSSPQLATPGRRNDPPLSARDVARSWPPPEPPTGQRNYAHSSEDAPPAPPTRRRNYFHSSEDPPPEPPTRRRNSAHSSEDPPPEPPSRRRNSAHSSEDPNPSQLKPALMPSPASAFSNAGNAPRLGPDKYGREIPPNATWTKVRRALISLEVLERAGLRWEARPEFVAILGRLSREEVAEYSRQSAECRAARLDSGSSRRSYPHRDRDDSQRRRTDYENGPQAGEESEVTDDYDDDDDDRTPRTGYRMAPYIVRPHDKQATSPAATIVPKPILKNKNENHVRFDPEPHEVEMEGRRPLDGADERRRPDSSRRRRERRDSDSRHEDRPRYSSRNDRERRNRREDRHIRKRTWGETIGAVGIGGAAASLLGVLAEAAAGS</sequence>
<feature type="compositionally biased region" description="Acidic residues" evidence="1">
    <location>
        <begin position="559"/>
        <end position="573"/>
    </location>
</feature>
<feature type="compositionally biased region" description="Basic and acidic residues" evidence="1">
    <location>
        <begin position="609"/>
        <end position="679"/>
    </location>
</feature>
<dbReference type="InterPro" id="IPR058348">
    <property type="entry name" value="DUF8035"/>
</dbReference>
<feature type="region of interest" description="Disordered" evidence="1">
    <location>
        <begin position="512"/>
        <end position="682"/>
    </location>
</feature>
<feature type="region of interest" description="Disordered" evidence="1">
    <location>
        <begin position="235"/>
        <end position="308"/>
    </location>
</feature>
<dbReference type="AlphaFoldDB" id="A0A168F9A7"/>
<accession>A0A168F9A7</accession>
<protein>
    <recommendedName>
        <fullName evidence="2">DUF8035 domain-containing protein</fullName>
    </recommendedName>
</protein>
<keyword evidence="4" id="KW-1185">Reference proteome</keyword>
<dbReference type="Pfam" id="PF26118">
    <property type="entry name" value="DUF8035"/>
    <property type="match status" value="1"/>
</dbReference>
<feature type="domain" description="DUF8035" evidence="2">
    <location>
        <begin position="472"/>
        <end position="525"/>
    </location>
</feature>
<reference evidence="3 4" key="1">
    <citation type="journal article" date="2016" name="Genome Biol. Evol.">
        <title>Divergent and convergent evolution of fungal pathogenicity.</title>
        <authorList>
            <person name="Shang Y."/>
            <person name="Xiao G."/>
            <person name="Zheng P."/>
            <person name="Cen K."/>
            <person name="Zhan S."/>
            <person name="Wang C."/>
        </authorList>
    </citation>
    <scope>NUCLEOTIDE SEQUENCE [LARGE SCALE GENOMIC DNA]</scope>
    <source>
        <strain evidence="3 4">RCEF 2490</strain>
    </source>
</reference>
<dbReference type="PANTHER" id="PTHR42081:SF2">
    <property type="entry name" value="NIPPED-B-LIKE PROTEIN B"/>
    <property type="match status" value="1"/>
</dbReference>
<dbReference type="EMBL" id="AZGY01000003">
    <property type="protein sequence ID" value="KZZ99618.1"/>
    <property type="molecule type" value="Genomic_DNA"/>
</dbReference>
<evidence type="ECO:0000259" key="2">
    <source>
        <dbReference type="Pfam" id="PF26118"/>
    </source>
</evidence>